<dbReference type="KEGG" id="qsa:O6P43_024935"/>
<dbReference type="PANTHER" id="PTHR33070">
    <property type="entry name" value="OS06G0725500 PROTEIN"/>
    <property type="match status" value="1"/>
</dbReference>
<proteinExistence type="predicted"/>
<dbReference type="PANTHER" id="PTHR33070:SF116">
    <property type="entry name" value="DUF241 DOMAIN PROTEIN"/>
    <property type="match status" value="1"/>
</dbReference>
<dbReference type="GO" id="GO:0048364">
    <property type="term" value="P:root development"/>
    <property type="evidence" value="ECO:0007669"/>
    <property type="project" value="InterPro"/>
</dbReference>
<dbReference type="AlphaFoldDB" id="A0AAD7PF11"/>
<evidence type="ECO:0000313" key="2">
    <source>
        <dbReference type="Proteomes" id="UP001163823"/>
    </source>
</evidence>
<evidence type="ECO:0000313" key="1">
    <source>
        <dbReference type="EMBL" id="KAJ7953201.1"/>
    </source>
</evidence>
<protein>
    <submittedName>
        <fullName evidence="1">DUF241 domain protein</fullName>
    </submittedName>
</protein>
<gene>
    <name evidence="1" type="ORF">O6P43_024935</name>
</gene>
<dbReference type="Pfam" id="PF03087">
    <property type="entry name" value="BPS1"/>
    <property type="match status" value="1"/>
</dbReference>
<sequence length="288" mass="32467">MASGPTDYSGPLQFPQIYLSINIWKGLIIVSHPRLNFPMMKRATMGTFSPKASKSYKIRSISLPTRSHPSTHKIEEELNKLRAWEASSSSLKVETICSGLSGLGELYKCIEDLLKLPLTQQALSQHQHEKWVIELFDGPVRYVDICGNTRDAILLMKSSMQELQSALRRRNVADLDIESNVTTYICFRRKMKKESTKSLLALKQMDSKGALLSNNQEEKTNELERVDAILSNLLLKNSSKDVEAEKIQSAQKRLESLDAGIEGLENGLECLFRHLINARVSFLNILSS</sequence>
<organism evidence="1 2">
    <name type="scientific">Quillaja saponaria</name>
    <name type="common">Soap bark tree</name>
    <dbReference type="NCBI Taxonomy" id="32244"/>
    <lineage>
        <taxon>Eukaryota</taxon>
        <taxon>Viridiplantae</taxon>
        <taxon>Streptophyta</taxon>
        <taxon>Embryophyta</taxon>
        <taxon>Tracheophyta</taxon>
        <taxon>Spermatophyta</taxon>
        <taxon>Magnoliopsida</taxon>
        <taxon>eudicotyledons</taxon>
        <taxon>Gunneridae</taxon>
        <taxon>Pentapetalae</taxon>
        <taxon>rosids</taxon>
        <taxon>fabids</taxon>
        <taxon>Fabales</taxon>
        <taxon>Quillajaceae</taxon>
        <taxon>Quillaja</taxon>
    </lineage>
</organism>
<dbReference type="EMBL" id="JARAOO010000010">
    <property type="protein sequence ID" value="KAJ7953201.1"/>
    <property type="molecule type" value="Genomic_DNA"/>
</dbReference>
<keyword evidence="2" id="KW-1185">Reference proteome</keyword>
<comment type="caution">
    <text evidence="1">The sequence shown here is derived from an EMBL/GenBank/DDBJ whole genome shotgun (WGS) entry which is preliminary data.</text>
</comment>
<accession>A0AAD7PF11</accession>
<name>A0AAD7PF11_QUISA</name>
<reference evidence="1" key="1">
    <citation type="journal article" date="2023" name="Science">
        <title>Elucidation of the pathway for biosynthesis of saponin adjuvants from the soapbark tree.</title>
        <authorList>
            <person name="Reed J."/>
            <person name="Orme A."/>
            <person name="El-Demerdash A."/>
            <person name="Owen C."/>
            <person name="Martin L.B.B."/>
            <person name="Misra R.C."/>
            <person name="Kikuchi S."/>
            <person name="Rejzek M."/>
            <person name="Martin A.C."/>
            <person name="Harkess A."/>
            <person name="Leebens-Mack J."/>
            <person name="Louveau T."/>
            <person name="Stephenson M.J."/>
            <person name="Osbourn A."/>
        </authorList>
    </citation>
    <scope>NUCLEOTIDE SEQUENCE</scope>
    <source>
        <strain evidence="1">S10</strain>
    </source>
</reference>
<dbReference type="InterPro" id="IPR004320">
    <property type="entry name" value="BPS1_pln"/>
</dbReference>
<dbReference type="GO" id="GO:0048367">
    <property type="term" value="P:shoot system development"/>
    <property type="evidence" value="ECO:0007669"/>
    <property type="project" value="InterPro"/>
</dbReference>
<dbReference type="Proteomes" id="UP001163823">
    <property type="component" value="Chromosome 10"/>
</dbReference>